<organism evidence="2 3">
    <name type="scientific">Deinococcus aquaticus</name>
    <dbReference type="NCBI Taxonomy" id="328692"/>
    <lineage>
        <taxon>Bacteria</taxon>
        <taxon>Thermotogati</taxon>
        <taxon>Deinococcota</taxon>
        <taxon>Deinococci</taxon>
        <taxon>Deinococcales</taxon>
        <taxon>Deinococcaceae</taxon>
        <taxon>Deinococcus</taxon>
    </lineage>
</organism>
<dbReference type="InterPro" id="IPR007421">
    <property type="entry name" value="Schlafen_AlbA_2_dom"/>
</dbReference>
<feature type="domain" description="Schlafen AlbA-2" evidence="1">
    <location>
        <begin position="26"/>
        <end position="161"/>
    </location>
</feature>
<evidence type="ECO:0000313" key="2">
    <source>
        <dbReference type="EMBL" id="WDA60802.1"/>
    </source>
</evidence>
<sequence length="497" mass="54906">MTEPLYPYLPENLTEIVAQIIAQRTEGKKIDFKRQYPLELDRKALGEFIQDLCSFANTDDPQHYGDVGYIIIGRDRNGIAYPIPETFDEDKASASLHNQLSKYILPAIDFHVKGPIPHADGPVIVISIPPSQQQPHVPLRDLGDATAGALLVRNGDTKAPATALDLHRMLTKQAARLTAPLREEISQLRGTVASQQAQLSELRGTLVPELASGAERIAAGLRSPATILMREVGQAIAQFRSAVEQVDISGRAVPYTTLSLPHSTALVRSEDLPGLKAAVEGLEDATRPLIELMGTLALEARYRPASDPVQEAAITAMNNIVQVTLFTAPASDTIQGNGIHYAALRAYPALMVLFGSAVIASSVENPKSFWPFTQANRTMRRYGLFNGASEYRLLNTFWEQRPALDVLFHVLDRREQLEWYPTVGRLKDLMVRPDWLGAAVSYFDHRRLMTQAEVLVSVGYGVSSVMYNRTPSVLPSAWMRYTDAPAILMDWLLLITA</sequence>
<keyword evidence="2" id="KW-0547">Nucleotide-binding</keyword>
<reference evidence="2 3" key="1">
    <citation type="submission" date="2022-12" db="EMBL/GenBank/DDBJ databases">
        <title>Genome Sequence of Deinococcus aquaticus Type Strain PB314.</title>
        <authorList>
            <person name="Albert C."/>
            <person name="Hill J."/>
            <person name="Boren L."/>
            <person name="Scholz-Ng S."/>
            <person name="Fatema N."/>
            <person name="Grosso R."/>
            <person name="Soboslay E."/>
            <person name="Tuohy J."/>
        </authorList>
    </citation>
    <scope>NUCLEOTIDE SEQUENCE [LARGE SCALE GENOMIC DNA]</scope>
    <source>
        <strain evidence="2 3">PB-314</strain>
        <plasmid evidence="2 3">pDATS03</plasmid>
    </source>
</reference>
<dbReference type="EMBL" id="CP115168">
    <property type="protein sequence ID" value="WDA60802.1"/>
    <property type="molecule type" value="Genomic_DNA"/>
</dbReference>
<dbReference type="Gene3D" id="3.30.950.30">
    <property type="entry name" value="Schlafen, AAA domain"/>
    <property type="match status" value="1"/>
</dbReference>
<dbReference type="RefSeq" id="WP_273991544.1">
    <property type="nucleotide sequence ID" value="NZ_BAABQT010000027.1"/>
</dbReference>
<dbReference type="Pfam" id="PF04326">
    <property type="entry name" value="SLFN_AlbA_2"/>
    <property type="match status" value="1"/>
</dbReference>
<dbReference type="GO" id="GO:0005524">
    <property type="term" value="F:ATP binding"/>
    <property type="evidence" value="ECO:0007669"/>
    <property type="project" value="UniProtKB-KW"/>
</dbReference>
<geneLocation type="plasmid" evidence="2 3">
    <name>pDATS03</name>
</geneLocation>
<keyword evidence="2" id="KW-0614">Plasmid</keyword>
<name>A0ABY7V8Z1_9DEIO</name>
<keyword evidence="2" id="KW-0067">ATP-binding</keyword>
<evidence type="ECO:0000313" key="3">
    <source>
        <dbReference type="Proteomes" id="UP001217044"/>
    </source>
</evidence>
<accession>A0ABY7V8Z1</accession>
<dbReference type="InterPro" id="IPR038461">
    <property type="entry name" value="Schlafen_AlbA_2_dom_sf"/>
</dbReference>
<gene>
    <name evidence="2" type="ORF">M8445_18025</name>
</gene>
<protein>
    <submittedName>
        <fullName evidence="2">ATP-binding protein</fullName>
    </submittedName>
</protein>
<dbReference type="Proteomes" id="UP001217044">
    <property type="component" value="Plasmid pDATS03"/>
</dbReference>
<evidence type="ECO:0000259" key="1">
    <source>
        <dbReference type="Pfam" id="PF04326"/>
    </source>
</evidence>
<proteinExistence type="predicted"/>
<keyword evidence="3" id="KW-1185">Reference proteome</keyword>